<dbReference type="Proteomes" id="UP000663586">
    <property type="component" value="Chromosome"/>
</dbReference>
<dbReference type="Pfam" id="PF01040">
    <property type="entry name" value="UbiA"/>
    <property type="match status" value="1"/>
</dbReference>
<comment type="subcellular location">
    <subcellularLocation>
        <location evidence="1">Cell membrane</location>
        <topology evidence="1">Multi-pass membrane protein</topology>
    </subcellularLocation>
</comment>
<dbReference type="GO" id="GO:0016765">
    <property type="term" value="F:transferase activity, transferring alkyl or aryl (other than methyl) groups"/>
    <property type="evidence" value="ECO:0007669"/>
    <property type="project" value="InterPro"/>
</dbReference>
<dbReference type="InterPro" id="IPR050475">
    <property type="entry name" value="Prenyltransferase_related"/>
</dbReference>
<feature type="transmembrane region" description="Helical" evidence="5">
    <location>
        <begin position="31"/>
        <end position="47"/>
    </location>
</feature>
<keyword evidence="2 5" id="KW-0812">Transmembrane</keyword>
<feature type="transmembrane region" description="Helical" evidence="5">
    <location>
        <begin position="53"/>
        <end position="74"/>
    </location>
</feature>
<feature type="transmembrane region" description="Helical" evidence="5">
    <location>
        <begin position="271"/>
        <end position="290"/>
    </location>
</feature>
<dbReference type="InterPro" id="IPR000537">
    <property type="entry name" value="UbiA_prenyltransferase"/>
</dbReference>
<dbReference type="EMBL" id="CP064786">
    <property type="protein sequence ID" value="QSG04053.1"/>
    <property type="molecule type" value="Genomic_DNA"/>
</dbReference>
<accession>A0A897MY88</accession>
<evidence type="ECO:0000256" key="3">
    <source>
        <dbReference type="ARBA" id="ARBA00022989"/>
    </source>
</evidence>
<protein>
    <submittedName>
        <fullName evidence="6">4-hydroxybenzoate polyprenyltransferase or related prenyltransferase</fullName>
    </submittedName>
</protein>
<reference evidence="6" key="1">
    <citation type="submission" date="2020-11" db="EMBL/GenBank/DDBJ databases">
        <title>Carbohydrate-dependent, anaerobic sulfur respiration: A novel catabolism in halophilic archaea.</title>
        <authorList>
            <person name="Sorokin D.Y."/>
            <person name="Messina E."/>
            <person name="Smedile F."/>
            <person name="La Cono V."/>
            <person name="Hallsworth J.E."/>
            <person name="Yakimov M.M."/>
        </authorList>
    </citation>
    <scope>NUCLEOTIDE SEQUENCE</scope>
    <source>
        <strain evidence="6">AArc-S</strain>
    </source>
</reference>
<dbReference type="KEGG" id="hara:AArcS_2863"/>
<dbReference type="InterPro" id="IPR044878">
    <property type="entry name" value="UbiA_sf"/>
</dbReference>
<feature type="transmembrane region" description="Helical" evidence="5">
    <location>
        <begin position="105"/>
        <end position="122"/>
    </location>
</feature>
<keyword evidence="7" id="KW-1185">Reference proteome</keyword>
<feature type="transmembrane region" description="Helical" evidence="5">
    <location>
        <begin position="247"/>
        <end position="264"/>
    </location>
</feature>
<gene>
    <name evidence="6" type="primary">ubiA2</name>
    <name evidence="6" type="ORF">AArcS_2863</name>
</gene>
<evidence type="ECO:0000313" key="7">
    <source>
        <dbReference type="Proteomes" id="UP000663586"/>
    </source>
</evidence>
<evidence type="ECO:0000256" key="5">
    <source>
        <dbReference type="SAM" id="Phobius"/>
    </source>
</evidence>
<dbReference type="Gene3D" id="1.10.357.140">
    <property type="entry name" value="UbiA prenyltransferase"/>
    <property type="match status" value="1"/>
</dbReference>
<keyword evidence="3 5" id="KW-1133">Transmembrane helix</keyword>
<sequence>MIPTTTTGDAAAQETRGERLRYLVVLSRPRFWLYLAGPVAVGAVYGASTLSDLAAPVLLVLFAYFLIPANVFLYGINDVYDAEIDAENPKKDDGGREARWGGQRFVIYAVAICGALAIPVALLLPTAAWLWIALFVLLGAEYSAPPARFKTTPLLDSLSNGLYVVPAMAAYTTVAGTQPPTIAVAGAWCWAMAMHTFSAIPDIEPDRRAGIRTTATLLGERATYAYCTLVWSLAAVAFGLLDPRLGAVFAVYPVLVAGIGLSSVSVDRAYWWYPAINTIVGAVLTMGKLWEIAPPV</sequence>
<organism evidence="6 7">
    <name type="scientific">Natranaeroarchaeum sulfidigenes</name>
    <dbReference type="NCBI Taxonomy" id="2784880"/>
    <lineage>
        <taxon>Archaea</taxon>
        <taxon>Methanobacteriati</taxon>
        <taxon>Methanobacteriota</taxon>
        <taxon>Stenosarchaea group</taxon>
        <taxon>Halobacteria</taxon>
        <taxon>Halobacteriales</taxon>
        <taxon>Natronoarchaeaceae</taxon>
        <taxon>Natranaeroarchaeum</taxon>
    </lineage>
</organism>
<dbReference type="Gene3D" id="1.20.120.1780">
    <property type="entry name" value="UbiA prenyltransferase"/>
    <property type="match status" value="1"/>
</dbReference>
<dbReference type="PANTHER" id="PTHR42723:SF1">
    <property type="entry name" value="CHLOROPHYLL SYNTHASE, CHLOROPLASTIC"/>
    <property type="match status" value="1"/>
</dbReference>
<dbReference type="NCBIfam" id="NF009516">
    <property type="entry name" value="PRK12875.1"/>
    <property type="match status" value="1"/>
</dbReference>
<keyword evidence="4 5" id="KW-0472">Membrane</keyword>
<dbReference type="RefSeq" id="WP_375139619.1">
    <property type="nucleotide sequence ID" value="NZ_CP064786.1"/>
</dbReference>
<dbReference type="AlphaFoldDB" id="A0A897MY88"/>
<evidence type="ECO:0000256" key="4">
    <source>
        <dbReference type="ARBA" id="ARBA00023136"/>
    </source>
</evidence>
<name>A0A897MY88_9EURY</name>
<dbReference type="GeneID" id="70686239"/>
<dbReference type="PANTHER" id="PTHR42723">
    <property type="entry name" value="CHLOROPHYLL SYNTHASE"/>
    <property type="match status" value="1"/>
</dbReference>
<keyword evidence="6" id="KW-0808">Transferase</keyword>
<evidence type="ECO:0000313" key="6">
    <source>
        <dbReference type="EMBL" id="QSG04053.1"/>
    </source>
</evidence>
<dbReference type="CDD" id="cd13966">
    <property type="entry name" value="PT_UbiA_4"/>
    <property type="match status" value="1"/>
</dbReference>
<proteinExistence type="predicted"/>
<evidence type="ECO:0000256" key="2">
    <source>
        <dbReference type="ARBA" id="ARBA00022692"/>
    </source>
</evidence>
<feature type="transmembrane region" description="Helical" evidence="5">
    <location>
        <begin position="222"/>
        <end position="241"/>
    </location>
</feature>
<evidence type="ECO:0000256" key="1">
    <source>
        <dbReference type="ARBA" id="ARBA00004651"/>
    </source>
</evidence>
<dbReference type="GO" id="GO:0005886">
    <property type="term" value="C:plasma membrane"/>
    <property type="evidence" value="ECO:0007669"/>
    <property type="project" value="UniProtKB-SubCell"/>
</dbReference>